<dbReference type="SUPFAM" id="SSF57610">
    <property type="entry name" value="Thyroglobulin type-1 domain"/>
    <property type="match status" value="1"/>
</dbReference>
<dbReference type="Pfam" id="PF07645">
    <property type="entry name" value="EGF_CA"/>
    <property type="match status" value="1"/>
</dbReference>
<keyword evidence="9" id="KW-0130">Cell adhesion</keyword>
<dbReference type="InterPro" id="IPR000152">
    <property type="entry name" value="EGF-type_Asp/Asn_hydroxyl_site"/>
</dbReference>
<evidence type="ECO:0000256" key="15">
    <source>
        <dbReference type="SAM" id="MobiDB-lite"/>
    </source>
</evidence>
<dbReference type="InterPro" id="IPR006605">
    <property type="entry name" value="G2_nidogen/fibulin_G2F"/>
</dbReference>
<dbReference type="EMBL" id="JAATIS010000859">
    <property type="protein sequence ID" value="KAG2467229.1"/>
    <property type="molecule type" value="Genomic_DNA"/>
</dbReference>
<keyword evidence="10 14" id="KW-1015">Disulfide bond</keyword>
<dbReference type="GO" id="GO:0017147">
    <property type="term" value="F:Wnt-protein binding"/>
    <property type="evidence" value="ECO:0007669"/>
    <property type="project" value="TreeGrafter"/>
</dbReference>
<evidence type="ECO:0000256" key="9">
    <source>
        <dbReference type="ARBA" id="ARBA00022889"/>
    </source>
</evidence>
<feature type="non-terminal residue" evidence="20">
    <location>
        <position position="1923"/>
    </location>
</feature>
<organism evidence="20 21">
    <name type="scientific">Polypterus senegalus</name>
    <name type="common">Senegal bichir</name>
    <dbReference type="NCBI Taxonomy" id="55291"/>
    <lineage>
        <taxon>Eukaryota</taxon>
        <taxon>Metazoa</taxon>
        <taxon>Chordata</taxon>
        <taxon>Craniata</taxon>
        <taxon>Vertebrata</taxon>
        <taxon>Euteleostomi</taxon>
        <taxon>Actinopterygii</taxon>
        <taxon>Polypteriformes</taxon>
        <taxon>Polypteridae</taxon>
        <taxon>Polypterus</taxon>
    </lineage>
</organism>
<dbReference type="Pfam" id="PF00058">
    <property type="entry name" value="Ldl_recept_b"/>
    <property type="match status" value="3"/>
</dbReference>
<dbReference type="CDD" id="cd00054">
    <property type="entry name" value="EGF_CA"/>
    <property type="match status" value="1"/>
</dbReference>
<dbReference type="InterPro" id="IPR000033">
    <property type="entry name" value="LDLR_classB_rpt"/>
</dbReference>
<dbReference type="PANTHER" id="PTHR46513:SF6">
    <property type="entry name" value="NIDOGEN-1"/>
    <property type="match status" value="1"/>
</dbReference>
<feature type="region of interest" description="Disordered" evidence="15">
    <location>
        <begin position="1290"/>
        <end position="1322"/>
    </location>
</feature>
<evidence type="ECO:0000256" key="7">
    <source>
        <dbReference type="ARBA" id="ARBA00022837"/>
    </source>
</evidence>
<dbReference type="PANTHER" id="PTHR46513">
    <property type="entry name" value="VITELLOGENIN RECEPTOR-LIKE PROTEIN-RELATED-RELATED"/>
    <property type="match status" value="1"/>
</dbReference>
<dbReference type="SMART" id="SM00211">
    <property type="entry name" value="TY"/>
    <property type="match status" value="1"/>
</dbReference>
<dbReference type="InterPro" id="IPR000716">
    <property type="entry name" value="Thyroglobulin_1"/>
</dbReference>
<dbReference type="SMART" id="SM00682">
    <property type="entry name" value="G2F"/>
    <property type="match status" value="1"/>
</dbReference>
<dbReference type="GO" id="GO:0005509">
    <property type="term" value="F:calcium ion binding"/>
    <property type="evidence" value="ECO:0007669"/>
    <property type="project" value="InterPro"/>
</dbReference>
<dbReference type="Proteomes" id="UP000886611">
    <property type="component" value="Unassembled WGS sequence"/>
</dbReference>
<dbReference type="InterPro" id="IPR024731">
    <property type="entry name" value="NELL2-like_EGF"/>
</dbReference>
<comment type="caution">
    <text evidence="12">Lacks conserved residue(s) required for the propagation of feature annotation.</text>
</comment>
<evidence type="ECO:0000259" key="19">
    <source>
        <dbReference type="PROSITE" id="PS51220"/>
    </source>
</evidence>
<name>A0A8X7XH31_POLSE</name>
<keyword evidence="3" id="KW-0272">Extracellular matrix</keyword>
<dbReference type="InterPro" id="IPR050778">
    <property type="entry name" value="Cueball_EGF_LRP_Nidogen"/>
</dbReference>
<dbReference type="GO" id="GO:0060070">
    <property type="term" value="P:canonical Wnt signaling pathway"/>
    <property type="evidence" value="ECO:0007669"/>
    <property type="project" value="TreeGrafter"/>
</dbReference>
<feature type="domain" description="NIDO" evidence="19">
    <location>
        <begin position="92"/>
        <end position="258"/>
    </location>
</feature>
<dbReference type="FunFam" id="4.10.800.10:FF:000001">
    <property type="entry name" value="Testican-3 isoform 2"/>
    <property type="match status" value="1"/>
</dbReference>
<feature type="non-terminal residue" evidence="20">
    <location>
        <position position="1"/>
    </location>
</feature>
<dbReference type="SMART" id="SM00179">
    <property type="entry name" value="EGF_CA"/>
    <property type="match status" value="2"/>
</dbReference>
<feature type="repeat" description="LDL-receptor class B" evidence="13">
    <location>
        <begin position="905"/>
        <end position="947"/>
    </location>
</feature>
<dbReference type="CDD" id="cd00255">
    <property type="entry name" value="nidG2"/>
    <property type="match status" value="1"/>
</dbReference>
<dbReference type="Pfam" id="PF00086">
    <property type="entry name" value="Thyroglobulin_1"/>
    <property type="match status" value="1"/>
</dbReference>
<feature type="domain" description="Nidogen G2 beta-barrel" evidence="17">
    <location>
        <begin position="442"/>
        <end position="675"/>
    </location>
</feature>
<evidence type="ECO:0000256" key="12">
    <source>
        <dbReference type="PROSITE-ProRule" id="PRU00076"/>
    </source>
</evidence>
<dbReference type="InterPro" id="IPR003886">
    <property type="entry name" value="NIDO_dom"/>
</dbReference>
<dbReference type="PROSITE" id="PS00484">
    <property type="entry name" value="THYROGLOBULIN_1_1"/>
    <property type="match status" value="1"/>
</dbReference>
<dbReference type="Gene3D" id="2.40.155.10">
    <property type="entry name" value="Green fluorescent protein"/>
    <property type="match status" value="1"/>
</dbReference>
<dbReference type="PROSITE" id="PS50993">
    <property type="entry name" value="NIDOGEN_G2"/>
    <property type="match status" value="1"/>
</dbReference>
<evidence type="ECO:0000256" key="3">
    <source>
        <dbReference type="ARBA" id="ARBA00022530"/>
    </source>
</evidence>
<dbReference type="SUPFAM" id="SSF57184">
    <property type="entry name" value="Growth factor receptor domain"/>
    <property type="match status" value="1"/>
</dbReference>
<dbReference type="InterPro" id="IPR009017">
    <property type="entry name" value="GFP"/>
</dbReference>
<evidence type="ECO:0000259" key="17">
    <source>
        <dbReference type="PROSITE" id="PS50993"/>
    </source>
</evidence>
<comment type="subcellular location">
    <subcellularLocation>
        <location evidence="1">Secreted</location>
        <location evidence="1">Extracellular space</location>
        <location evidence="1">Extracellular matrix</location>
        <location evidence="1">Basement membrane</location>
    </subcellularLocation>
</comment>
<keyword evidence="6" id="KW-0677">Repeat</keyword>
<dbReference type="InterPro" id="IPR018097">
    <property type="entry name" value="EGF_Ca-bd_CS"/>
</dbReference>
<evidence type="ECO:0000259" key="16">
    <source>
        <dbReference type="PROSITE" id="PS50026"/>
    </source>
</evidence>
<evidence type="ECO:0000256" key="4">
    <source>
        <dbReference type="ARBA" id="ARBA00022536"/>
    </source>
</evidence>
<dbReference type="Pfam" id="PF07474">
    <property type="entry name" value="G2F"/>
    <property type="match status" value="1"/>
</dbReference>
<feature type="repeat" description="LDL-receptor class B" evidence="13">
    <location>
        <begin position="948"/>
        <end position="990"/>
    </location>
</feature>
<dbReference type="CDD" id="cd00053">
    <property type="entry name" value="EGF"/>
    <property type="match status" value="1"/>
</dbReference>
<dbReference type="InterPro" id="IPR011042">
    <property type="entry name" value="6-blade_b-propeller_TolB-like"/>
</dbReference>
<dbReference type="InterPro" id="IPR001881">
    <property type="entry name" value="EGF-like_Ca-bd_dom"/>
</dbReference>
<evidence type="ECO:0000256" key="5">
    <source>
        <dbReference type="ARBA" id="ARBA00022729"/>
    </source>
</evidence>
<dbReference type="GO" id="GO:0005604">
    <property type="term" value="C:basement membrane"/>
    <property type="evidence" value="ECO:0007669"/>
    <property type="project" value="UniProtKB-SubCell"/>
</dbReference>
<evidence type="ECO:0000256" key="6">
    <source>
        <dbReference type="ARBA" id="ARBA00022737"/>
    </source>
</evidence>
<keyword evidence="11" id="KW-0325">Glycoprotein</keyword>
<dbReference type="Pfam" id="PF12947">
    <property type="entry name" value="EGF_3"/>
    <property type="match status" value="1"/>
</dbReference>
<dbReference type="GO" id="GO:0042813">
    <property type="term" value="F:Wnt receptor activity"/>
    <property type="evidence" value="ECO:0007669"/>
    <property type="project" value="TreeGrafter"/>
</dbReference>
<dbReference type="PROSITE" id="PS01186">
    <property type="entry name" value="EGF_2"/>
    <property type="match status" value="3"/>
</dbReference>
<evidence type="ECO:0000259" key="18">
    <source>
        <dbReference type="PROSITE" id="PS51162"/>
    </source>
</evidence>
<dbReference type="SUPFAM" id="SSF54511">
    <property type="entry name" value="GFP-like"/>
    <property type="match status" value="1"/>
</dbReference>
<evidence type="ECO:0000256" key="2">
    <source>
        <dbReference type="ARBA" id="ARBA00022525"/>
    </source>
</evidence>
<gene>
    <name evidence="20" type="primary">Lyst_1</name>
    <name evidence="20" type="ORF">GTO96_0010325</name>
</gene>
<dbReference type="GO" id="GO:0005886">
    <property type="term" value="C:plasma membrane"/>
    <property type="evidence" value="ECO:0007669"/>
    <property type="project" value="TreeGrafter"/>
</dbReference>
<feature type="domain" description="Thyroglobulin type-1" evidence="18">
    <location>
        <begin position="763"/>
        <end position="834"/>
    </location>
</feature>
<dbReference type="PROSITE" id="PS01187">
    <property type="entry name" value="EGF_CA"/>
    <property type="match status" value="1"/>
</dbReference>
<keyword evidence="21" id="KW-1185">Reference proteome</keyword>
<dbReference type="PROSITE" id="PS51120">
    <property type="entry name" value="LDLRB"/>
    <property type="match status" value="3"/>
</dbReference>
<dbReference type="InterPro" id="IPR009030">
    <property type="entry name" value="Growth_fac_rcpt_cys_sf"/>
</dbReference>
<dbReference type="SMART" id="SM00539">
    <property type="entry name" value="NIDO"/>
    <property type="match status" value="1"/>
</dbReference>
<evidence type="ECO:0000256" key="8">
    <source>
        <dbReference type="ARBA" id="ARBA00022869"/>
    </source>
</evidence>
<dbReference type="Gene3D" id="2.120.10.30">
    <property type="entry name" value="TolB, C-terminal domain"/>
    <property type="match status" value="1"/>
</dbReference>
<dbReference type="PROSITE" id="PS51220">
    <property type="entry name" value="NIDO"/>
    <property type="match status" value="1"/>
</dbReference>
<feature type="domain" description="EGF-like" evidence="16">
    <location>
        <begin position="675"/>
        <end position="716"/>
    </location>
</feature>
<dbReference type="PROSITE" id="PS00010">
    <property type="entry name" value="ASX_HYDROXYL"/>
    <property type="match status" value="1"/>
</dbReference>
<dbReference type="InterPro" id="IPR000742">
    <property type="entry name" value="EGF"/>
</dbReference>
<dbReference type="PROSITE" id="PS51162">
    <property type="entry name" value="THYROGLOBULIN_1_2"/>
    <property type="match status" value="1"/>
</dbReference>
<protein>
    <submittedName>
        <fullName evidence="20">LYST regulator</fullName>
    </submittedName>
</protein>
<dbReference type="Pfam" id="PF06119">
    <property type="entry name" value="NIDO"/>
    <property type="match status" value="1"/>
</dbReference>
<evidence type="ECO:0000313" key="20">
    <source>
        <dbReference type="EMBL" id="KAG2467229.1"/>
    </source>
</evidence>
<dbReference type="Gene3D" id="2.10.25.10">
    <property type="entry name" value="Laminin"/>
    <property type="match status" value="2"/>
</dbReference>
<sequence length="1923" mass="214845">MGGEKQKELIMLSEERAVLPHEAKASSKHGASPDQPVVKVKDCYFDPERLTQAQAFDLWEKVVTNGIISTSPLTDKNDYINVFPTSFGSVAPFLADLDISDGIGKVYFREDSSPESVQQAAEHINRAFPEDELFYPKSTVIVTWENVAAHQDPENENPVNKKRNTFQAVLASSDNASFAIFLYPEDGIQFYESKPQSIHNRDNFAKAGFSKGKIQYFLFSRNGPFYEITSNSEESVKELCRLTNSGRQGVWVYEIGSFPFFTDIAPGEVSVFLKVVNNFPTEGTLTGDHQRNDVEVTEIPNRTQDSEETVPKEDYIETHNEGQGPKYVQPLLYEISEDVPSDKQSIVESNPPVDELPVHSVQFQTNQRQSYPPLYPEVVIVEDDIEVNGNVFPYNIGPQETCANSQQTCSVFADCRDYSTGYCCYCRPGFYGNGKQCIAEGKPQRVNGKVNGAVYVGNNPNPLWFSNNDLHSYVVANDGRAYVAISAIPQELGPSLMPLSSIGGIIGWTFALEQPGYENGFSSIGGEFTRTAEVTFLPGNEKLTIKQEFKGIDEHDHLVLSTVLDGRLPDIPVGATVQIEPYTEIYYYGSSVITSSSIRDYTVTIEDTGVQKLSYQWKQKIIFQSCRHDEATRSMPATQQLNVDTIFVLYDASNQIIRYAMSNKIGTISSDDDDDQNPCYTGTHNCDTNAACRPGLVKQFTCECAAGFRGNGYTCYDADECQDSPNICGNNAVCNNLPGTFRCECLSGYQFAPDGHTCIEQEKTPCQLHRDRILGVVSPRGPRPVPGQYIPVCDDQGNYRPLQCHGSTGQCWCVDRNGQEIQGTRTQPGIRPPCIDPGVPPTPVGPTPRPGVHPLPPGTHLLFAQSGKIDYVPLEGHNMKKSDAKTVLHLPDKVVIAVAYDCVDKMVYWTDITGPSISRALLSGGEPISVIKTDIESPEGIAVDYLGRNLFWTDSMLDKIEVSKLDGSQRRVLFDTDLVNPRAIVTDPVKGHIYWTDWNREAPKIETAYMDGTNRRVIVKTDLALPNGLTYDPYSLLLCWVDAETARQPVAAGDDKMTSWKHLLMLKTVRVKQVSRVEPIDSKEKFKKKFASPLAYLTEFGRANLNLEYLEKFLCVFHYSRHIGNLDLNDVLKFCSDMSSASNTLAREFLTDVHQLCNAVAQRAEAREEDEEEEESHMVALGEYLVRGRGFLLLSTLDSIIDQELTCREELLTLLLSLLPLVWKIPVQVEKAPDFSLPLLLDVIFPTEYRKTQETAGSEELGSSKNAVGNKFKTRHLRRSIHRYSIRNAQKSQLSTSDSDATSDDRTSFSSKHRRSHGLPSLISHQHYPSFAREFQITEIMNTLDRTEQEQFGCSIQDSDMLTDPAALSILNRMENSPFDLCHVLLSLLAKVCKFDMELNHNPALAVSVVPTLTEFLMEFGDCCVPEDTAARGAGQLGSESLAHGWTEEPIALVQRMILRTILHLMSVDVGRRESLPDTLRRHLTDLLRATLKIRSCLEKQADPFAPRPKKTLQEIQDDFTFSKNRHRILLLPELLEGVLQILLNCLQAATPNPFFFSQAIELIHEFVQHTGLELFETTVLQMEWLATRDPDISGEAAEHAHTLISGVLKIVSAVKKAKSEQLHQSLCARRRHRRCEYSHFLHHHRDLSGLPVSAFKQPAGRNPFEEDVSGGEIHYPDRCCCLAACTHQCLRLLQNFSSSSATCLQILTGVQAVGICCCMDPHSVVVPLLHAFRSPALRSYQSQVLSILSRLILEQLGGGQPSDKFKLASCNICTVDSSQLLSIEEMLYGSSAPGNDPGPGFASPSYRSQGILPSGGAEDMLWKWDALEAYQDLVFNDDRQLSLQIANHICQLVQRGNAIVQWQLYTHIFNPVLQKGVELAHHAQQLGVTTSCTQICTYHSKCLWLDVLHVYLQTLPLLFKFR</sequence>
<dbReference type="InterPro" id="IPR036857">
    <property type="entry name" value="Thyroglobulin_1_sf"/>
</dbReference>
<evidence type="ECO:0000256" key="11">
    <source>
        <dbReference type="ARBA" id="ARBA00023180"/>
    </source>
</evidence>
<keyword evidence="8" id="KW-0084">Basement membrane</keyword>
<dbReference type="SMART" id="SM00135">
    <property type="entry name" value="LY"/>
    <property type="match status" value="4"/>
</dbReference>
<keyword evidence="7" id="KW-0106">Calcium</keyword>
<evidence type="ECO:0000313" key="21">
    <source>
        <dbReference type="Proteomes" id="UP000886611"/>
    </source>
</evidence>
<dbReference type="CDD" id="cd00191">
    <property type="entry name" value="TY"/>
    <property type="match status" value="1"/>
</dbReference>
<accession>A0A8X7XH31</accession>
<evidence type="ECO:0000256" key="10">
    <source>
        <dbReference type="ARBA" id="ARBA00023157"/>
    </source>
</evidence>
<dbReference type="SMART" id="SM00181">
    <property type="entry name" value="EGF"/>
    <property type="match status" value="3"/>
</dbReference>
<keyword evidence="4 12" id="KW-0245">EGF-like domain</keyword>
<evidence type="ECO:0000256" key="14">
    <source>
        <dbReference type="PROSITE-ProRule" id="PRU00500"/>
    </source>
</evidence>
<dbReference type="FunFam" id="2.10.25.10:FF:000139">
    <property type="entry name" value="Fibulin-1"/>
    <property type="match status" value="1"/>
</dbReference>
<feature type="domain" description="EGF-like" evidence="16">
    <location>
        <begin position="717"/>
        <end position="759"/>
    </location>
</feature>
<evidence type="ECO:0000256" key="13">
    <source>
        <dbReference type="PROSITE-ProRule" id="PRU00461"/>
    </source>
</evidence>
<dbReference type="Gene3D" id="4.10.800.10">
    <property type="entry name" value="Thyroglobulin type-1"/>
    <property type="match status" value="1"/>
</dbReference>
<keyword evidence="2" id="KW-0964">Secreted</keyword>
<dbReference type="PROSITE" id="PS50026">
    <property type="entry name" value="EGF_3"/>
    <property type="match status" value="2"/>
</dbReference>
<evidence type="ECO:0000256" key="1">
    <source>
        <dbReference type="ARBA" id="ARBA00004302"/>
    </source>
</evidence>
<proteinExistence type="predicted"/>
<keyword evidence="5" id="KW-0732">Signal</keyword>
<reference evidence="20 21" key="1">
    <citation type="journal article" date="2021" name="Cell">
        <title>Tracing the genetic footprints of vertebrate landing in non-teleost ray-finned fishes.</title>
        <authorList>
            <person name="Bi X."/>
            <person name="Wang K."/>
            <person name="Yang L."/>
            <person name="Pan H."/>
            <person name="Jiang H."/>
            <person name="Wei Q."/>
            <person name="Fang M."/>
            <person name="Yu H."/>
            <person name="Zhu C."/>
            <person name="Cai Y."/>
            <person name="He Y."/>
            <person name="Gan X."/>
            <person name="Zeng H."/>
            <person name="Yu D."/>
            <person name="Zhu Y."/>
            <person name="Jiang H."/>
            <person name="Qiu Q."/>
            <person name="Yang H."/>
            <person name="Zhang Y.E."/>
            <person name="Wang W."/>
            <person name="Zhu M."/>
            <person name="He S."/>
            <person name="Zhang G."/>
        </authorList>
    </citation>
    <scope>NUCLEOTIDE SEQUENCE [LARGE SCALE GENOMIC DNA]</scope>
    <source>
        <strain evidence="20">Bchr_013</strain>
    </source>
</reference>
<dbReference type="InterPro" id="IPR049883">
    <property type="entry name" value="NOTCH1_EGF-like"/>
</dbReference>
<dbReference type="GO" id="GO:0007160">
    <property type="term" value="P:cell-matrix adhesion"/>
    <property type="evidence" value="ECO:0007669"/>
    <property type="project" value="InterPro"/>
</dbReference>
<feature type="repeat" description="LDL-receptor class B" evidence="13">
    <location>
        <begin position="991"/>
        <end position="1035"/>
    </location>
</feature>
<dbReference type="SUPFAM" id="SSF63825">
    <property type="entry name" value="YWTD domain"/>
    <property type="match status" value="1"/>
</dbReference>
<dbReference type="FunFam" id="2.120.10.30:FF:000241">
    <property type="entry name" value="Low-density lipoprotein receptor-related protein 6"/>
    <property type="match status" value="1"/>
</dbReference>
<comment type="caution">
    <text evidence="20">The sequence shown here is derived from an EMBL/GenBank/DDBJ whole genome shotgun (WGS) entry which is preliminary data.</text>
</comment>
<feature type="disulfide bond" evidence="14">
    <location>
        <begin position="804"/>
        <end position="811"/>
    </location>
</feature>